<gene>
    <name evidence="2" type="ORF">LTR16_001985</name>
</gene>
<evidence type="ECO:0000313" key="3">
    <source>
        <dbReference type="Proteomes" id="UP001357485"/>
    </source>
</evidence>
<feature type="region of interest" description="Disordered" evidence="1">
    <location>
        <begin position="57"/>
        <end position="84"/>
    </location>
</feature>
<sequence length="271" mass="31361">MPQGDTFPVRITNEIVQAHVLGKLARRDTSLVHGSPDWLFNADVDPPTTAGIHWRLKQGASSEGDLNKDSDEEQEHDTAKNDAEYNKVTALAQPLEGHRVTVSSIITREEGFAIDKGANDVATDFLEQVIPMYYSRATFVTRIENWDFDGFTAWLRSLGTTNLTALSINGNMEILTDGFERGCDRDAFWRCMGFFVSNRLWTTQWIYDVEDDSFYSQHQLWYCFGLDQGWEEVFKKHEVDSIDEVEKIRERFYELWRLDRLSVLRERGEDL</sequence>
<organism evidence="2 3">
    <name type="scientific">Cryomyces antarcticus</name>
    <dbReference type="NCBI Taxonomy" id="329879"/>
    <lineage>
        <taxon>Eukaryota</taxon>
        <taxon>Fungi</taxon>
        <taxon>Dikarya</taxon>
        <taxon>Ascomycota</taxon>
        <taxon>Pezizomycotina</taxon>
        <taxon>Dothideomycetes</taxon>
        <taxon>Dothideomycetes incertae sedis</taxon>
        <taxon>Cryomyces</taxon>
    </lineage>
</organism>
<evidence type="ECO:0000313" key="2">
    <source>
        <dbReference type="EMBL" id="KAK5256957.1"/>
    </source>
</evidence>
<reference evidence="2 3" key="1">
    <citation type="submission" date="2023-08" db="EMBL/GenBank/DDBJ databases">
        <title>Black Yeasts Isolated from many extreme environments.</title>
        <authorList>
            <person name="Coleine C."/>
            <person name="Stajich J.E."/>
            <person name="Selbmann L."/>
        </authorList>
    </citation>
    <scope>NUCLEOTIDE SEQUENCE [LARGE SCALE GENOMIC DNA]</scope>
    <source>
        <strain evidence="2 3">CCFEE 536</strain>
    </source>
</reference>
<dbReference type="EMBL" id="JAVRRA010008341">
    <property type="protein sequence ID" value="KAK5256957.1"/>
    <property type="molecule type" value="Genomic_DNA"/>
</dbReference>
<accession>A0ABR0LZ82</accession>
<name>A0ABR0LZ82_9PEZI</name>
<keyword evidence="3" id="KW-1185">Reference proteome</keyword>
<comment type="caution">
    <text evidence="2">The sequence shown here is derived from an EMBL/GenBank/DDBJ whole genome shotgun (WGS) entry which is preliminary data.</text>
</comment>
<proteinExistence type="predicted"/>
<protein>
    <submittedName>
        <fullName evidence="2">Uncharacterized protein</fullName>
    </submittedName>
</protein>
<evidence type="ECO:0000256" key="1">
    <source>
        <dbReference type="SAM" id="MobiDB-lite"/>
    </source>
</evidence>
<dbReference type="Proteomes" id="UP001357485">
    <property type="component" value="Unassembled WGS sequence"/>
</dbReference>